<reference evidence="1 2" key="1">
    <citation type="submission" date="2016-03" db="EMBL/GenBank/DDBJ databases">
        <title>Acetic acid bacteria sequencing.</title>
        <authorList>
            <person name="Brandt J."/>
            <person name="Jakob F."/>
            <person name="Vogel R.F."/>
        </authorList>
    </citation>
    <scope>NUCLEOTIDE SEQUENCE [LARGE SCALE GENOMIC DNA]</scope>
    <source>
        <strain evidence="1 2">NBRC 101099</strain>
    </source>
</reference>
<dbReference type="AlphaFoldDB" id="A0A1U9KSQ2"/>
<protein>
    <submittedName>
        <fullName evidence="1">Uncharacterized protein</fullName>
    </submittedName>
</protein>
<gene>
    <name evidence="1" type="ORF">A0U93_14035</name>
</gene>
<dbReference type="OrthoDB" id="7285345at2"/>
<name>A0A1U9KSQ2_9PROT</name>
<organism evidence="1 2">
    <name type="scientific">Neoasaia chiangmaiensis</name>
    <dbReference type="NCBI Taxonomy" id="320497"/>
    <lineage>
        <taxon>Bacteria</taxon>
        <taxon>Pseudomonadati</taxon>
        <taxon>Pseudomonadota</taxon>
        <taxon>Alphaproteobacteria</taxon>
        <taxon>Acetobacterales</taxon>
        <taxon>Acetobacteraceae</taxon>
        <taxon>Neoasaia</taxon>
    </lineage>
</organism>
<evidence type="ECO:0000313" key="1">
    <source>
        <dbReference type="EMBL" id="AQS88856.1"/>
    </source>
</evidence>
<keyword evidence="2" id="KW-1185">Reference proteome</keyword>
<dbReference type="RefSeq" id="WP_077807906.1">
    <property type="nucleotide sequence ID" value="NZ_BJXS01000001.1"/>
</dbReference>
<dbReference type="STRING" id="320497.A0U93_14035"/>
<sequence length="461" mass="48604">MLLALPCLRMGAAYAWEWRGRYWRSGLAAAHVCIAAVAAMGAGTLQWGPWRLDPLTANWSLALAVVSLASPGRHCGPLMLGAGALLCESGPLQAFLLGLAALLVLGLDDRPILAWRLGLLGVALLMLGVLPVGQVIAPCAPLALLLAMPALAPVCIPLMVDITGPVVFPYWPPLMCLAGLLPLPYAGGRRNAMPLLWAGVMLAARRAELPESALAAGEAMMLTLVLPRDDGRLDRLTLCLRSALPGAAGFLPLWLGLHALFGLAAAMTEWIAGAIALVLAVGWSVARQGIDDWRRFGASDAGIGQNAGLVVAGLLAVCPGVFLTALSPGLGMLSGAPAASTLYTISLWEVPGGDGGRWYPPLAFLMLGLPIFVLLSAVPWRQPGNVSLPDVPICPTGMPLPFPARRVLVWLRRSWRGEERLRIAFASGLHRFVARDRHAPMMLAGWLLLLAVGLAMLAGGR</sequence>
<evidence type="ECO:0000313" key="2">
    <source>
        <dbReference type="Proteomes" id="UP000188604"/>
    </source>
</evidence>
<dbReference type="KEGG" id="nch:A0U93_14035"/>
<accession>A0A1U9KSQ2</accession>
<dbReference type="EMBL" id="CP014691">
    <property type="protein sequence ID" value="AQS88856.1"/>
    <property type="molecule type" value="Genomic_DNA"/>
</dbReference>
<proteinExistence type="predicted"/>
<dbReference type="Proteomes" id="UP000188604">
    <property type="component" value="Chromosome"/>
</dbReference>